<feature type="transmembrane region" description="Helical" evidence="1">
    <location>
        <begin position="20"/>
        <end position="44"/>
    </location>
</feature>
<keyword evidence="1" id="KW-1133">Transmembrane helix</keyword>
<dbReference type="AlphaFoldDB" id="A0A812EVU8"/>
<organism evidence="2 3">
    <name type="scientific">Acanthosepion pharaonis</name>
    <name type="common">Pharaoh cuttlefish</name>
    <name type="synonym">Sepia pharaonis</name>
    <dbReference type="NCBI Taxonomy" id="158019"/>
    <lineage>
        <taxon>Eukaryota</taxon>
        <taxon>Metazoa</taxon>
        <taxon>Spiralia</taxon>
        <taxon>Lophotrochozoa</taxon>
        <taxon>Mollusca</taxon>
        <taxon>Cephalopoda</taxon>
        <taxon>Coleoidea</taxon>
        <taxon>Decapodiformes</taxon>
        <taxon>Sepiida</taxon>
        <taxon>Sepiina</taxon>
        <taxon>Sepiidae</taxon>
        <taxon>Acanthosepion</taxon>
    </lineage>
</organism>
<comment type="caution">
    <text evidence="2">The sequence shown here is derived from an EMBL/GenBank/DDBJ whole genome shotgun (WGS) entry which is preliminary data.</text>
</comment>
<feature type="transmembrane region" description="Helical" evidence="1">
    <location>
        <begin position="50"/>
        <end position="69"/>
    </location>
</feature>
<evidence type="ECO:0000313" key="2">
    <source>
        <dbReference type="EMBL" id="CAE1329116.1"/>
    </source>
</evidence>
<proteinExistence type="predicted"/>
<dbReference type="Proteomes" id="UP000597762">
    <property type="component" value="Unassembled WGS sequence"/>
</dbReference>
<evidence type="ECO:0000256" key="1">
    <source>
        <dbReference type="SAM" id="Phobius"/>
    </source>
</evidence>
<accession>A0A812EVU8</accession>
<name>A0A812EVU8_ACAPH</name>
<keyword evidence="3" id="KW-1185">Reference proteome</keyword>
<gene>
    <name evidence="2" type="ORF">SPHA_78677</name>
</gene>
<feature type="transmembrane region" description="Helical" evidence="1">
    <location>
        <begin position="103"/>
        <end position="123"/>
    </location>
</feature>
<feature type="transmembrane region" description="Helical" evidence="1">
    <location>
        <begin position="76"/>
        <end position="97"/>
    </location>
</feature>
<protein>
    <submittedName>
        <fullName evidence="2">Uncharacterized protein</fullName>
    </submittedName>
</protein>
<keyword evidence="1" id="KW-0812">Transmembrane</keyword>
<keyword evidence="1" id="KW-0472">Membrane</keyword>
<evidence type="ECO:0000313" key="3">
    <source>
        <dbReference type="Proteomes" id="UP000597762"/>
    </source>
</evidence>
<reference evidence="2" key="1">
    <citation type="submission" date="2021-01" db="EMBL/GenBank/DDBJ databases">
        <authorList>
            <person name="Li R."/>
            <person name="Bekaert M."/>
        </authorList>
    </citation>
    <scope>NUCLEOTIDE SEQUENCE</scope>
    <source>
        <strain evidence="2">Farmed</strain>
    </source>
</reference>
<dbReference type="EMBL" id="CAHIKZ030005547">
    <property type="protein sequence ID" value="CAE1329116.1"/>
    <property type="molecule type" value="Genomic_DNA"/>
</dbReference>
<sequence>MVFHSFLKSRHLSPSLHFFWPFYLSISLSLQLFTLYFQMIFLSFCWPSFPSFYFSLFLSRSLSLSLYFFQNLNKQTIFVISGSVVFFSLSLSLFQCLSLPHHFVFIQLHSIFQCGFFLVLFGWPPSWQITRRPATNSKRDAGKRFSPIGQLF</sequence>